<dbReference type="InterPro" id="IPR008972">
    <property type="entry name" value="Cupredoxin"/>
</dbReference>
<evidence type="ECO:0000259" key="2">
    <source>
        <dbReference type="PROSITE" id="PS50846"/>
    </source>
</evidence>
<protein>
    <recommendedName>
        <fullName evidence="2">HMA domain-containing protein</fullName>
    </recommendedName>
</protein>
<reference evidence="3 4" key="1">
    <citation type="journal article" date="2016" name="Nat. Commun.">
        <title>Thousands of microbial genomes shed light on interconnected biogeochemical processes in an aquifer system.</title>
        <authorList>
            <person name="Anantharaman K."/>
            <person name="Brown C.T."/>
            <person name="Hug L.A."/>
            <person name="Sharon I."/>
            <person name="Castelle C.J."/>
            <person name="Probst A.J."/>
            <person name="Thomas B.C."/>
            <person name="Singh A."/>
            <person name="Wilkins M.J."/>
            <person name="Karaoz U."/>
            <person name="Brodie E.L."/>
            <person name="Williams K.H."/>
            <person name="Hubbard S.S."/>
            <person name="Banfield J.F."/>
        </authorList>
    </citation>
    <scope>NUCLEOTIDE SEQUENCE [LARGE SCALE GENOMIC DNA]</scope>
</reference>
<sequence>MPKENNPKEHAYFVKGMRCVSCEILIEKKLLNLEKIKSVESSVKSGKVLIKYEGERITPEKLNKIFEKENYIFSDKPIEATGNGKGSDFLIALGVSLILIAGFIFLKNSGLSGLINVNSKSSLPVFFALGLIAGVSSCAALVGGLILSMSKQWLEIYSNNESFAQKLQPHLMFNAGRIISYGVFGAVLGMIGSKLQISLAFTSVLIILISGLMILLALQMLGISAFRRFQFTLPRFIARYITNETNLSGRYMPFLMGAFTFFLPCGFTITAQGLALISGNPIQGSLIMFFFALGTMPILLIIGLSSVQLSRKPHLSNQFLRVAGILVLFFAIYNINTQLNVFGFKNINDLNARPVKSTQSVEDSLPPIVDNQQIVKMDASSTGYNPNYFKVRANIPIRWEITDRGTSGCTNAIISRELFDGEIKLTPGQVSIKEFIPTKPGKYKFSCWMGMISGVIEVVDNNDSAQILSGNASEDNKDNNANPSIPSGGICGYGCGEGNQGNN</sequence>
<dbReference type="Proteomes" id="UP000176752">
    <property type="component" value="Unassembled WGS sequence"/>
</dbReference>
<feature type="domain" description="HMA" evidence="2">
    <location>
        <begin position="8"/>
        <end position="74"/>
    </location>
</feature>
<dbReference type="Pfam" id="PF00403">
    <property type="entry name" value="HMA"/>
    <property type="match status" value="1"/>
</dbReference>
<evidence type="ECO:0000313" key="3">
    <source>
        <dbReference type="EMBL" id="OGZ17391.1"/>
    </source>
</evidence>
<dbReference type="InterPro" id="IPR036163">
    <property type="entry name" value="HMA_dom_sf"/>
</dbReference>
<name>A0A1G2DWG6_9BACT</name>
<organism evidence="3 4">
    <name type="scientific">Candidatus Nealsonbacteria bacterium RBG_13_36_15</name>
    <dbReference type="NCBI Taxonomy" id="1801660"/>
    <lineage>
        <taxon>Bacteria</taxon>
        <taxon>Candidatus Nealsoniibacteriota</taxon>
    </lineage>
</organism>
<dbReference type="Pfam" id="PF13473">
    <property type="entry name" value="Cupredoxin_1"/>
    <property type="match status" value="1"/>
</dbReference>
<keyword evidence="1" id="KW-1133">Transmembrane helix</keyword>
<feature type="transmembrane region" description="Helical" evidence="1">
    <location>
        <begin position="89"/>
        <end position="106"/>
    </location>
</feature>
<feature type="transmembrane region" description="Helical" evidence="1">
    <location>
        <begin position="319"/>
        <end position="336"/>
    </location>
</feature>
<proteinExistence type="predicted"/>
<dbReference type="AlphaFoldDB" id="A0A1G2DWG6"/>
<dbReference type="Gene3D" id="3.30.70.100">
    <property type="match status" value="1"/>
</dbReference>
<feature type="transmembrane region" description="Helical" evidence="1">
    <location>
        <begin position="254"/>
        <end position="274"/>
    </location>
</feature>
<feature type="transmembrane region" description="Helical" evidence="1">
    <location>
        <begin position="197"/>
        <end position="218"/>
    </location>
</feature>
<keyword evidence="1" id="KW-0812">Transmembrane</keyword>
<feature type="transmembrane region" description="Helical" evidence="1">
    <location>
        <begin position="171"/>
        <end position="191"/>
    </location>
</feature>
<dbReference type="PROSITE" id="PS50846">
    <property type="entry name" value="HMA_2"/>
    <property type="match status" value="1"/>
</dbReference>
<comment type="caution">
    <text evidence="3">The sequence shown here is derived from an EMBL/GenBank/DDBJ whole genome shotgun (WGS) entry which is preliminary data.</text>
</comment>
<dbReference type="InterPro" id="IPR039447">
    <property type="entry name" value="UreH-like_TM_dom"/>
</dbReference>
<keyword evidence="1" id="KW-0472">Membrane</keyword>
<dbReference type="InterPro" id="IPR028096">
    <property type="entry name" value="EfeO_Cupredoxin"/>
</dbReference>
<dbReference type="SUPFAM" id="SSF49503">
    <property type="entry name" value="Cupredoxins"/>
    <property type="match status" value="1"/>
</dbReference>
<feature type="transmembrane region" description="Helical" evidence="1">
    <location>
        <begin position="126"/>
        <end position="150"/>
    </location>
</feature>
<dbReference type="CDD" id="cd00371">
    <property type="entry name" value="HMA"/>
    <property type="match status" value="1"/>
</dbReference>
<accession>A0A1G2DWG6</accession>
<dbReference type="EMBL" id="MHLV01000029">
    <property type="protein sequence ID" value="OGZ17391.1"/>
    <property type="molecule type" value="Genomic_DNA"/>
</dbReference>
<dbReference type="InterPro" id="IPR006121">
    <property type="entry name" value="HMA_dom"/>
</dbReference>
<dbReference type="PANTHER" id="PTHR42208:SF1">
    <property type="entry name" value="HEAVY METAL TRANSPORTER"/>
    <property type="match status" value="1"/>
</dbReference>
<dbReference type="GO" id="GO:0046872">
    <property type="term" value="F:metal ion binding"/>
    <property type="evidence" value="ECO:0007669"/>
    <property type="project" value="InterPro"/>
</dbReference>
<gene>
    <name evidence="3" type="ORF">A2Z78_01320</name>
</gene>
<dbReference type="Gene3D" id="2.60.40.420">
    <property type="entry name" value="Cupredoxins - blue copper proteins"/>
    <property type="match status" value="1"/>
</dbReference>
<evidence type="ECO:0000313" key="4">
    <source>
        <dbReference type="Proteomes" id="UP000176752"/>
    </source>
</evidence>
<evidence type="ECO:0000256" key="1">
    <source>
        <dbReference type="SAM" id="Phobius"/>
    </source>
</evidence>
<feature type="transmembrane region" description="Helical" evidence="1">
    <location>
        <begin position="286"/>
        <end position="307"/>
    </location>
</feature>
<dbReference type="PANTHER" id="PTHR42208">
    <property type="entry name" value="HEAVY METAL TRANSPORTER-RELATED"/>
    <property type="match status" value="1"/>
</dbReference>
<dbReference type="Pfam" id="PF13386">
    <property type="entry name" value="DsbD_2"/>
    <property type="match status" value="1"/>
</dbReference>
<dbReference type="SUPFAM" id="SSF55008">
    <property type="entry name" value="HMA, heavy metal-associated domain"/>
    <property type="match status" value="1"/>
</dbReference>
<dbReference type="STRING" id="1801660.A2Z78_01320"/>